<feature type="transmembrane region" description="Helical" evidence="6">
    <location>
        <begin position="33"/>
        <end position="60"/>
    </location>
</feature>
<protein>
    <recommendedName>
        <fullName evidence="9">Flippase-like domain-containing protein</fullName>
    </recommendedName>
</protein>
<dbReference type="Pfam" id="PF03706">
    <property type="entry name" value="LPG_synthase_TM"/>
    <property type="match status" value="1"/>
</dbReference>
<proteinExistence type="predicted"/>
<organism evidence="7 8">
    <name type="scientific">Candidatus Nealsonbacteria bacterium CG09_land_8_20_14_0_10_42_14</name>
    <dbReference type="NCBI Taxonomy" id="1974707"/>
    <lineage>
        <taxon>Bacteria</taxon>
        <taxon>Candidatus Nealsoniibacteriota</taxon>
    </lineage>
</organism>
<feature type="transmembrane region" description="Helical" evidence="6">
    <location>
        <begin position="248"/>
        <end position="266"/>
    </location>
</feature>
<name>A0A2H0WXF9_9BACT</name>
<dbReference type="GO" id="GO:0005886">
    <property type="term" value="C:plasma membrane"/>
    <property type="evidence" value="ECO:0007669"/>
    <property type="project" value="UniProtKB-SubCell"/>
</dbReference>
<evidence type="ECO:0000256" key="1">
    <source>
        <dbReference type="ARBA" id="ARBA00004651"/>
    </source>
</evidence>
<dbReference type="AlphaFoldDB" id="A0A2H0WXF9"/>
<evidence type="ECO:0000256" key="3">
    <source>
        <dbReference type="ARBA" id="ARBA00022692"/>
    </source>
</evidence>
<dbReference type="PANTHER" id="PTHR40277">
    <property type="entry name" value="BLL5419 PROTEIN"/>
    <property type="match status" value="1"/>
</dbReference>
<comment type="caution">
    <text evidence="7">The sequence shown here is derived from an EMBL/GenBank/DDBJ whole genome shotgun (WGS) entry which is preliminary data.</text>
</comment>
<keyword evidence="4 6" id="KW-1133">Transmembrane helix</keyword>
<feature type="transmembrane region" description="Helical" evidence="6">
    <location>
        <begin position="125"/>
        <end position="143"/>
    </location>
</feature>
<sequence>MKKILSFFFSLSLGVVLLIWVIRFLGWEEIKSAFLIFTGWHGMIILFLTFLMLFFGMWKWQVILKNQGHKLSHRELLGPYLAGFSLVYLFPMIVLGGEIFRGYILKEKHAVTRQKAIASILIDKILELTSFLIAIIVGLFFFFFKTGLPSRNLGIIFGVVILFLVLAAAFFYFKIFKRESIARFFNKFLIKKFPNQESLIEIENEVFHFFKFKKKGLWQASALAFLRVAVTWLRCWVLILFLGKNVGIFSALSVLGFYYFVLMIPIPTALGSHEIIQTFSFQALGIGASIAPAFTMIQRAAELILAFIGLAIFMKLGMRLLRVALFRKVEGLMNKGRFFDTIR</sequence>
<comment type="subcellular location">
    <subcellularLocation>
        <location evidence="1">Cell membrane</location>
        <topology evidence="1">Multi-pass membrane protein</topology>
    </subcellularLocation>
</comment>
<keyword evidence="3 6" id="KW-0812">Transmembrane</keyword>
<keyword evidence="5 6" id="KW-0472">Membrane</keyword>
<feature type="transmembrane region" description="Helical" evidence="6">
    <location>
        <begin position="303"/>
        <end position="325"/>
    </location>
</feature>
<feature type="transmembrane region" description="Helical" evidence="6">
    <location>
        <begin position="278"/>
        <end position="297"/>
    </location>
</feature>
<gene>
    <name evidence="7" type="ORF">COT59_01055</name>
</gene>
<evidence type="ECO:0000313" key="8">
    <source>
        <dbReference type="Proteomes" id="UP000229675"/>
    </source>
</evidence>
<keyword evidence="2" id="KW-1003">Cell membrane</keyword>
<dbReference type="EMBL" id="PEZD01000023">
    <property type="protein sequence ID" value="PIS17360.1"/>
    <property type="molecule type" value="Genomic_DNA"/>
</dbReference>
<evidence type="ECO:0000256" key="2">
    <source>
        <dbReference type="ARBA" id="ARBA00022475"/>
    </source>
</evidence>
<feature type="transmembrane region" description="Helical" evidence="6">
    <location>
        <begin position="80"/>
        <end position="104"/>
    </location>
</feature>
<reference evidence="8" key="1">
    <citation type="submission" date="2017-09" db="EMBL/GenBank/DDBJ databases">
        <title>Depth-based differentiation of microbial function through sediment-hosted aquifers and enrichment of novel symbionts in the deep terrestrial subsurface.</title>
        <authorList>
            <person name="Probst A.J."/>
            <person name="Ladd B."/>
            <person name="Jarett J.K."/>
            <person name="Geller-Mcgrath D.E."/>
            <person name="Sieber C.M.K."/>
            <person name="Emerson J.B."/>
            <person name="Anantharaman K."/>
            <person name="Thomas B.C."/>
            <person name="Malmstrom R."/>
            <person name="Stieglmeier M."/>
            <person name="Klingl A."/>
            <person name="Woyke T."/>
            <person name="Ryan C.M."/>
            <person name="Banfield J.F."/>
        </authorList>
    </citation>
    <scope>NUCLEOTIDE SEQUENCE [LARGE SCALE GENOMIC DNA]</scope>
</reference>
<accession>A0A2H0WXF9</accession>
<evidence type="ECO:0000256" key="5">
    <source>
        <dbReference type="ARBA" id="ARBA00023136"/>
    </source>
</evidence>
<evidence type="ECO:0000256" key="6">
    <source>
        <dbReference type="SAM" id="Phobius"/>
    </source>
</evidence>
<feature type="transmembrane region" description="Helical" evidence="6">
    <location>
        <begin position="6"/>
        <end position="26"/>
    </location>
</feature>
<dbReference type="InterPro" id="IPR022791">
    <property type="entry name" value="L-PG_synthase/AglD"/>
</dbReference>
<evidence type="ECO:0000313" key="7">
    <source>
        <dbReference type="EMBL" id="PIS17360.1"/>
    </source>
</evidence>
<dbReference type="Proteomes" id="UP000229675">
    <property type="component" value="Unassembled WGS sequence"/>
</dbReference>
<dbReference type="NCBIfam" id="TIGR00374">
    <property type="entry name" value="flippase-like domain"/>
    <property type="match status" value="1"/>
</dbReference>
<evidence type="ECO:0008006" key="9">
    <source>
        <dbReference type="Google" id="ProtNLM"/>
    </source>
</evidence>
<feature type="transmembrane region" description="Helical" evidence="6">
    <location>
        <begin position="155"/>
        <end position="173"/>
    </location>
</feature>
<evidence type="ECO:0000256" key="4">
    <source>
        <dbReference type="ARBA" id="ARBA00022989"/>
    </source>
</evidence>
<dbReference type="PANTHER" id="PTHR40277:SF1">
    <property type="entry name" value="BLL5419 PROTEIN"/>
    <property type="match status" value="1"/>
</dbReference>